<organism evidence="3 4">
    <name type="scientific">Porites evermanni</name>
    <dbReference type="NCBI Taxonomy" id="104178"/>
    <lineage>
        <taxon>Eukaryota</taxon>
        <taxon>Metazoa</taxon>
        <taxon>Cnidaria</taxon>
        <taxon>Anthozoa</taxon>
        <taxon>Hexacorallia</taxon>
        <taxon>Scleractinia</taxon>
        <taxon>Fungiina</taxon>
        <taxon>Poritidae</taxon>
        <taxon>Porites</taxon>
    </lineage>
</organism>
<feature type="domain" description="Ubiquinol-cytochrome c chaperone" evidence="2">
    <location>
        <begin position="132"/>
        <end position="269"/>
    </location>
</feature>
<dbReference type="InterPro" id="IPR007129">
    <property type="entry name" value="Ubiqinol_cyt_c_chaperone_CPB3"/>
</dbReference>
<dbReference type="Proteomes" id="UP001159427">
    <property type="component" value="Unassembled WGS sequence"/>
</dbReference>
<evidence type="ECO:0000259" key="2">
    <source>
        <dbReference type="Pfam" id="PF03981"/>
    </source>
</evidence>
<evidence type="ECO:0000313" key="3">
    <source>
        <dbReference type="EMBL" id="CAH3015316.1"/>
    </source>
</evidence>
<sequence length="293" mass="33933">MANTILYRSTGIFGRLWLLNPSGTAKVVQTPVRCIACGLVRYGYGSSDKWTRYTSFHPSLQNGRFQSTAQGSEGSVDAMEEKLSSGGTLIDRGIKVLRVIAGPLVKRTVLVGSARTMYECCVEGMNFEEFFEDCELPDTFQSWFIILHLHIWMCLVRLKAEGKDGRYMYRKLVEMMWHDVEERMKNLGKIDSVAVRDNLRVLTKQFYGLTIAFDEGLLCDDNVLAAALWRNFFHNKKQTDAEVLARMVEYVRKNVQHLETYSRDHLLFQSGKFTWLPFNEEHGDREEEKEQRW</sequence>
<comment type="caution">
    <text evidence="3">The sequence shown here is derived from an EMBL/GenBank/DDBJ whole genome shotgun (WGS) entry which is preliminary data.</text>
</comment>
<protein>
    <recommendedName>
        <fullName evidence="2">Ubiquinol-cytochrome c chaperone domain-containing protein</fullName>
    </recommendedName>
</protein>
<evidence type="ECO:0000256" key="1">
    <source>
        <dbReference type="ARBA" id="ARBA00006407"/>
    </source>
</evidence>
<dbReference type="PANTHER" id="PTHR12184">
    <property type="entry name" value="UBIQUINOL-CYTOCHROME C REDUCTASE COMPLEX ASSEMBLY FACTOR 1 FAMILY MEMBER"/>
    <property type="match status" value="1"/>
</dbReference>
<dbReference type="InterPro" id="IPR021150">
    <property type="entry name" value="Ubiq_cyt_c_chap"/>
</dbReference>
<accession>A0ABN8LE02</accession>
<keyword evidence="4" id="KW-1185">Reference proteome</keyword>
<comment type="similarity">
    <text evidence="1">Belongs to the CBP3 family.</text>
</comment>
<proteinExistence type="inferred from homology"/>
<dbReference type="PANTHER" id="PTHR12184:SF1">
    <property type="entry name" value="UBIQUINOL-CYTOCHROME-C REDUCTASE COMPLEX ASSEMBLY FACTOR 1"/>
    <property type="match status" value="1"/>
</dbReference>
<name>A0ABN8LE02_9CNID</name>
<dbReference type="Pfam" id="PF03981">
    <property type="entry name" value="Ubiq_cyt_C_chap"/>
    <property type="match status" value="1"/>
</dbReference>
<reference evidence="3 4" key="1">
    <citation type="submission" date="2022-05" db="EMBL/GenBank/DDBJ databases">
        <authorList>
            <consortium name="Genoscope - CEA"/>
            <person name="William W."/>
        </authorList>
    </citation>
    <scope>NUCLEOTIDE SEQUENCE [LARGE SCALE GENOMIC DNA]</scope>
</reference>
<gene>
    <name evidence="3" type="ORF">PEVE_00015532</name>
</gene>
<dbReference type="EMBL" id="CALNXI010000022">
    <property type="protein sequence ID" value="CAH3015316.1"/>
    <property type="molecule type" value="Genomic_DNA"/>
</dbReference>
<evidence type="ECO:0000313" key="4">
    <source>
        <dbReference type="Proteomes" id="UP001159427"/>
    </source>
</evidence>